<dbReference type="PANTHER" id="PTHR11941">
    <property type="entry name" value="ENOYL-COA HYDRATASE-RELATED"/>
    <property type="match status" value="1"/>
</dbReference>
<evidence type="ECO:0000313" key="2">
    <source>
        <dbReference type="Proteomes" id="UP000292452"/>
    </source>
</evidence>
<reference evidence="1 2" key="1">
    <citation type="submission" date="2019-02" db="EMBL/GenBank/DDBJ databases">
        <title>Draft Genome Sequence of Streptomyces sp. AM-2504, identified by 16S rRNA comparative analysis as a Streptomyces Kasugaensis strain.</title>
        <authorList>
            <person name="Napolioni V."/>
            <person name="Giuliodori A.M."/>
            <person name="Spurio R."/>
            <person name="Fabbretti A."/>
        </authorList>
    </citation>
    <scope>NUCLEOTIDE SEQUENCE [LARGE SCALE GENOMIC DNA]</scope>
    <source>
        <strain evidence="1 2">AM-2504</strain>
    </source>
</reference>
<dbReference type="Gene3D" id="1.20.58.1300">
    <property type="match status" value="1"/>
</dbReference>
<dbReference type="InterPro" id="IPR029045">
    <property type="entry name" value="ClpP/crotonase-like_dom_sf"/>
</dbReference>
<accession>A0A4Q9HZE3</accession>
<dbReference type="SUPFAM" id="SSF52096">
    <property type="entry name" value="ClpP/crotonase"/>
    <property type="match status" value="1"/>
</dbReference>
<dbReference type="Pfam" id="PF00378">
    <property type="entry name" value="ECH_1"/>
    <property type="match status" value="1"/>
</dbReference>
<proteinExistence type="predicted"/>
<dbReference type="PANTHER" id="PTHR11941:SF54">
    <property type="entry name" value="ENOYL-COA HYDRATASE, MITOCHONDRIAL"/>
    <property type="match status" value="1"/>
</dbReference>
<comment type="caution">
    <text evidence="1">The sequence shown here is derived from an EMBL/GenBank/DDBJ whole genome shotgun (WGS) entry which is preliminary data.</text>
</comment>
<dbReference type="CDD" id="cd06558">
    <property type="entry name" value="crotonase-like"/>
    <property type="match status" value="1"/>
</dbReference>
<dbReference type="InterPro" id="IPR001753">
    <property type="entry name" value="Enoyl-CoA_hydra/iso"/>
</dbReference>
<keyword evidence="1" id="KW-0413">Isomerase</keyword>
<dbReference type="Gene3D" id="3.90.226.10">
    <property type="entry name" value="2-enoyl-CoA Hydratase, Chain A, domain 1"/>
    <property type="match status" value="1"/>
</dbReference>
<dbReference type="GO" id="GO:0016853">
    <property type="term" value="F:isomerase activity"/>
    <property type="evidence" value="ECO:0007669"/>
    <property type="project" value="UniProtKB-KW"/>
</dbReference>
<protein>
    <submittedName>
        <fullName evidence="1">Enoyl-CoA hydratase/isomerase family protein</fullName>
    </submittedName>
</protein>
<organism evidence="1 2">
    <name type="scientific">Streptomyces kasugaensis</name>
    <dbReference type="NCBI Taxonomy" id="1946"/>
    <lineage>
        <taxon>Bacteria</taxon>
        <taxon>Bacillati</taxon>
        <taxon>Actinomycetota</taxon>
        <taxon>Actinomycetes</taxon>
        <taxon>Kitasatosporales</taxon>
        <taxon>Streptomycetaceae</taxon>
        <taxon>Streptomyces</taxon>
    </lineage>
</organism>
<dbReference type="EMBL" id="SIXH01000030">
    <property type="protein sequence ID" value="TBO60662.1"/>
    <property type="molecule type" value="Genomic_DNA"/>
</dbReference>
<evidence type="ECO:0000313" key="1">
    <source>
        <dbReference type="EMBL" id="TBO60662.1"/>
    </source>
</evidence>
<gene>
    <name evidence="1" type="ORF">EYS09_05545</name>
</gene>
<name>A0A4Q9HZE3_STRKA</name>
<dbReference type="Proteomes" id="UP000292452">
    <property type="component" value="Unassembled WGS sequence"/>
</dbReference>
<dbReference type="AlphaFoldDB" id="A0A4Q9HZE3"/>
<sequence>MLRLRRIRIPCGWSSSVGIHCAGQKGTVELVANMAGRKSEPAPVFTGGPAADHEVAARQLAALREQLANLPPKPARTPEEQTAAEALLTRGHAIREAFLTEHAEAVYETVTNGFRTSLRVGELVDAVALRFPELVPSRAQLAAHQLPLKDRDSLEIAQGIFLAQVLARPRTGHHLLHAMAQPRQEALDLLDTLLLDDAVDLGVVHVQRKDNVGHVTVQNHSCLNAEDDASTAALETAVDLVLLDDRIEAGVLRGGPATHPKYAGRRVFSSGINLTHLYHGRISLTDFFLERELGVVNKLYRGHDLAPPRPGALESRHEKPWIGAVDSFAIGGGCQFLLVLDRVVAETGAYFNLPAGKEGIIPGCGVMRLPRFLGEGPAREAVLFNRDFPVDSPDGRRLVSEVVDPARMDDAIARAVDQLMACGLPSVRANRRAMRLGAEPLDLFRTYMAHYARDQAYCAHSDALIHNLERTWSAHRRRPK</sequence>
<keyword evidence="2" id="KW-1185">Reference proteome</keyword>
<dbReference type="GO" id="GO:0006635">
    <property type="term" value="P:fatty acid beta-oxidation"/>
    <property type="evidence" value="ECO:0007669"/>
    <property type="project" value="TreeGrafter"/>
</dbReference>